<keyword evidence="5" id="KW-0812">Transmembrane</keyword>
<dbReference type="GO" id="GO:0019677">
    <property type="term" value="P:NAD+ catabolic process"/>
    <property type="evidence" value="ECO:0007669"/>
    <property type="project" value="TreeGrafter"/>
</dbReference>
<dbReference type="AlphaFoldDB" id="A0A7R9EQV9"/>
<name>A0A7R9EQV9_9NEOP</name>
<dbReference type="InterPro" id="IPR019379">
    <property type="entry name" value="Gamma_Secretase_Asp_P_PEN2"/>
</dbReference>
<gene>
    <name evidence="7" type="ORF">TBIB3V08_LOCUS2181</name>
</gene>
<sequence>MTLLDVSLRFLRKLPAPPLNEENNPPLPTCATCCWEGGDDLCTTEGRGGCTGRAGASCGGCGELGGLGGCCGARGLSSDGLLFARDMAASLSRMSATVILCKGFTCREPPGRDGTKPFRKKTPQYTLQGFKPDPLITGPPDYCESDASKRVTTDEVCPIWQLPADEVQSIPESSINRGINVGVSIIVESSDSHILMTQRSEHMRTFPRAWVPPGGHLGTPACSRGPKNHPPVFIVWRETTPSNETNIDYIPLALTEPFRRCGRGHFLPALRLNLDLVRECDESLLQCGLREVQEETGLVFTDDNSETSVLCLWESVYPVVLGLGVPTSHHIVIYLHTRVEQTWKQLQTQVQLDPGEVQACAWLSTDMVEELCTGRSDGASNHIKFISDSSGNGTIPAKLDISKMFTSLLWKCGYIYSGSQLALTRWLDLHKKLDIKLSTGFAFLPFLWCVNAVWFFKDAFIKPPYEEQKNVILSAIGALIWVAGLTTWIVTFQTQRAQWGETADYMSFIIPTGIA</sequence>
<dbReference type="SUPFAM" id="SSF55811">
    <property type="entry name" value="Nudix"/>
    <property type="match status" value="2"/>
</dbReference>
<evidence type="ECO:0000259" key="6">
    <source>
        <dbReference type="PROSITE" id="PS51462"/>
    </source>
</evidence>
<feature type="transmembrane region" description="Helical" evidence="5">
    <location>
        <begin position="471"/>
        <end position="490"/>
    </location>
</feature>
<feature type="transmembrane region" description="Helical" evidence="5">
    <location>
        <begin position="435"/>
        <end position="456"/>
    </location>
</feature>
<accession>A0A7R9EQV9</accession>
<dbReference type="InterPro" id="IPR000086">
    <property type="entry name" value="NUDIX_hydrolase_dom"/>
</dbReference>
<dbReference type="PROSITE" id="PS51462">
    <property type="entry name" value="NUDIX"/>
    <property type="match status" value="1"/>
</dbReference>
<evidence type="ECO:0000256" key="1">
    <source>
        <dbReference type="ARBA" id="ARBA00001946"/>
    </source>
</evidence>
<dbReference type="GO" id="GO:0005829">
    <property type="term" value="C:cytosol"/>
    <property type="evidence" value="ECO:0007669"/>
    <property type="project" value="TreeGrafter"/>
</dbReference>
<feature type="domain" description="Nudix hydrolase" evidence="6">
    <location>
        <begin position="176"/>
        <end position="385"/>
    </location>
</feature>
<dbReference type="InterPro" id="IPR015797">
    <property type="entry name" value="NUDIX_hydrolase-like_dom_sf"/>
</dbReference>
<keyword evidence="5" id="KW-1133">Transmembrane helix</keyword>
<keyword evidence="4" id="KW-0460">Magnesium</keyword>
<dbReference type="Pfam" id="PF00293">
    <property type="entry name" value="NUDIX"/>
    <property type="match status" value="1"/>
</dbReference>
<dbReference type="PANTHER" id="PTHR42904:SF1">
    <property type="entry name" value="NUCLEOSIDE DIPHOSPHATE-LINKED MOIETY X MOTIF 17"/>
    <property type="match status" value="1"/>
</dbReference>
<dbReference type="GO" id="GO:0005777">
    <property type="term" value="C:peroxisome"/>
    <property type="evidence" value="ECO:0007669"/>
    <property type="project" value="TreeGrafter"/>
</dbReference>
<evidence type="ECO:0000313" key="7">
    <source>
        <dbReference type="EMBL" id="CAD7439627.1"/>
    </source>
</evidence>
<keyword evidence="2" id="KW-0479">Metal-binding</keyword>
<dbReference type="Gene3D" id="3.90.79.10">
    <property type="entry name" value="Nucleoside Triphosphate Pyrophosphohydrolase"/>
    <property type="match status" value="1"/>
</dbReference>
<dbReference type="EMBL" id="OD564741">
    <property type="protein sequence ID" value="CAD7439627.1"/>
    <property type="molecule type" value="Genomic_DNA"/>
</dbReference>
<keyword evidence="5" id="KW-0472">Membrane</keyword>
<organism evidence="7">
    <name type="scientific">Timema bartmani</name>
    <dbReference type="NCBI Taxonomy" id="61472"/>
    <lineage>
        <taxon>Eukaryota</taxon>
        <taxon>Metazoa</taxon>
        <taxon>Ecdysozoa</taxon>
        <taxon>Arthropoda</taxon>
        <taxon>Hexapoda</taxon>
        <taxon>Insecta</taxon>
        <taxon>Pterygota</taxon>
        <taxon>Neoptera</taxon>
        <taxon>Polyneoptera</taxon>
        <taxon>Phasmatodea</taxon>
        <taxon>Timematodea</taxon>
        <taxon>Timematoidea</taxon>
        <taxon>Timematidae</taxon>
        <taxon>Timema</taxon>
    </lineage>
</organism>
<dbReference type="PANTHER" id="PTHR42904">
    <property type="entry name" value="NUDIX HYDROLASE, NUDC SUBFAMILY"/>
    <property type="match status" value="1"/>
</dbReference>
<evidence type="ECO:0000256" key="5">
    <source>
        <dbReference type="SAM" id="Phobius"/>
    </source>
</evidence>
<protein>
    <recommendedName>
        <fullName evidence="6">Nudix hydrolase domain-containing protein</fullName>
    </recommendedName>
</protein>
<evidence type="ECO:0000256" key="2">
    <source>
        <dbReference type="ARBA" id="ARBA00022723"/>
    </source>
</evidence>
<dbReference type="InterPro" id="IPR050241">
    <property type="entry name" value="NAD-cap_RNA_hydrolase_NudC"/>
</dbReference>
<dbReference type="GO" id="GO:0046872">
    <property type="term" value="F:metal ion binding"/>
    <property type="evidence" value="ECO:0007669"/>
    <property type="project" value="UniProtKB-KW"/>
</dbReference>
<dbReference type="GO" id="GO:0035529">
    <property type="term" value="F:NADH pyrophosphatase activity"/>
    <property type="evidence" value="ECO:0007669"/>
    <property type="project" value="TreeGrafter"/>
</dbReference>
<dbReference type="Pfam" id="PF10251">
    <property type="entry name" value="PEN-2"/>
    <property type="match status" value="1"/>
</dbReference>
<reference evidence="7" key="1">
    <citation type="submission" date="2020-11" db="EMBL/GenBank/DDBJ databases">
        <authorList>
            <person name="Tran Van P."/>
        </authorList>
    </citation>
    <scope>NUCLEOTIDE SEQUENCE</scope>
</reference>
<evidence type="ECO:0000256" key="3">
    <source>
        <dbReference type="ARBA" id="ARBA00022801"/>
    </source>
</evidence>
<dbReference type="GO" id="GO:0006742">
    <property type="term" value="P:NADP+ catabolic process"/>
    <property type="evidence" value="ECO:0007669"/>
    <property type="project" value="TreeGrafter"/>
</dbReference>
<comment type="cofactor">
    <cofactor evidence="1">
        <name>Mg(2+)</name>
        <dbReference type="ChEBI" id="CHEBI:18420"/>
    </cofactor>
</comment>
<evidence type="ECO:0000256" key="4">
    <source>
        <dbReference type="ARBA" id="ARBA00022842"/>
    </source>
</evidence>
<proteinExistence type="predicted"/>
<keyword evidence="3" id="KW-0378">Hydrolase</keyword>